<feature type="transmembrane region" description="Helical" evidence="18">
    <location>
        <begin position="6"/>
        <end position="27"/>
    </location>
</feature>
<keyword evidence="14 20" id="KW-0496">Mitochondrion</keyword>
<evidence type="ECO:0000256" key="6">
    <source>
        <dbReference type="ARBA" id="ARBA00022660"/>
    </source>
</evidence>
<dbReference type="EMBL" id="MK290736">
    <property type="protein sequence ID" value="QCW57657.1"/>
    <property type="molecule type" value="Genomic_DNA"/>
</dbReference>
<evidence type="ECO:0000256" key="12">
    <source>
        <dbReference type="ARBA" id="ARBA00023027"/>
    </source>
</evidence>
<keyword evidence="11 18" id="KW-1133">Transmembrane helix</keyword>
<evidence type="ECO:0000256" key="1">
    <source>
        <dbReference type="ARBA" id="ARBA00004448"/>
    </source>
</evidence>
<dbReference type="GO" id="GO:0006120">
    <property type="term" value="P:mitochondrial electron transport, NADH to ubiquinone"/>
    <property type="evidence" value="ECO:0007669"/>
    <property type="project" value="TreeGrafter"/>
</dbReference>
<evidence type="ECO:0000256" key="17">
    <source>
        <dbReference type="ARBA" id="ARBA00049551"/>
    </source>
</evidence>
<feature type="transmembrane region" description="Helical" evidence="18">
    <location>
        <begin position="253"/>
        <end position="281"/>
    </location>
</feature>
<keyword evidence="13" id="KW-0830">Ubiquinone</keyword>
<keyword evidence="7 18" id="KW-0812">Transmembrane</keyword>
<keyword evidence="15 18" id="KW-0472">Membrane</keyword>
<dbReference type="EC" id="7.1.1.2" evidence="3"/>
<keyword evidence="10" id="KW-0249">Electron transport</keyword>
<comment type="similarity">
    <text evidence="2">Belongs to the complex I subunit 2 family.</text>
</comment>
<comment type="catalytic activity">
    <reaction evidence="17">
        <text>a ubiquinone + NADH + 5 H(+)(in) = a ubiquinol + NAD(+) + 4 H(+)(out)</text>
        <dbReference type="Rhea" id="RHEA:29091"/>
        <dbReference type="Rhea" id="RHEA-COMP:9565"/>
        <dbReference type="Rhea" id="RHEA-COMP:9566"/>
        <dbReference type="ChEBI" id="CHEBI:15378"/>
        <dbReference type="ChEBI" id="CHEBI:16389"/>
        <dbReference type="ChEBI" id="CHEBI:17976"/>
        <dbReference type="ChEBI" id="CHEBI:57540"/>
        <dbReference type="ChEBI" id="CHEBI:57945"/>
        <dbReference type="EC" id="7.1.1.2"/>
    </reaction>
</comment>
<evidence type="ECO:0000256" key="5">
    <source>
        <dbReference type="ARBA" id="ARBA00022448"/>
    </source>
</evidence>
<feature type="transmembrane region" description="Helical" evidence="18">
    <location>
        <begin position="186"/>
        <end position="212"/>
    </location>
</feature>
<dbReference type="Pfam" id="PF00361">
    <property type="entry name" value="Proton_antipo_M"/>
    <property type="match status" value="1"/>
</dbReference>
<dbReference type="PANTHER" id="PTHR46552:SF1">
    <property type="entry name" value="NADH-UBIQUINONE OXIDOREDUCTASE CHAIN 2"/>
    <property type="match status" value="1"/>
</dbReference>
<dbReference type="PANTHER" id="PTHR46552">
    <property type="entry name" value="NADH-UBIQUINONE OXIDOREDUCTASE CHAIN 2"/>
    <property type="match status" value="1"/>
</dbReference>
<feature type="transmembrane region" description="Helical" evidence="18">
    <location>
        <begin position="293"/>
        <end position="311"/>
    </location>
</feature>
<evidence type="ECO:0000313" key="20">
    <source>
        <dbReference type="EMBL" id="QCW57657.1"/>
    </source>
</evidence>
<dbReference type="InterPro" id="IPR050175">
    <property type="entry name" value="Complex_I_Subunit_2"/>
</dbReference>
<keyword evidence="12" id="KW-0520">NAD</keyword>
<evidence type="ECO:0000256" key="8">
    <source>
        <dbReference type="ARBA" id="ARBA00022792"/>
    </source>
</evidence>
<dbReference type="GO" id="GO:0008137">
    <property type="term" value="F:NADH dehydrogenase (ubiquinone) activity"/>
    <property type="evidence" value="ECO:0007669"/>
    <property type="project" value="UniProtKB-EC"/>
</dbReference>
<evidence type="ECO:0000256" key="15">
    <source>
        <dbReference type="ARBA" id="ARBA00023136"/>
    </source>
</evidence>
<evidence type="ECO:0000256" key="10">
    <source>
        <dbReference type="ARBA" id="ARBA00022982"/>
    </source>
</evidence>
<evidence type="ECO:0000256" key="7">
    <source>
        <dbReference type="ARBA" id="ARBA00022692"/>
    </source>
</evidence>
<feature type="transmembrane region" description="Helical" evidence="18">
    <location>
        <begin position="146"/>
        <end position="166"/>
    </location>
</feature>
<keyword evidence="9" id="KW-1278">Translocase</keyword>
<protein>
    <recommendedName>
        <fullName evidence="4">NADH-ubiquinone oxidoreductase chain 2</fullName>
        <ecNumber evidence="3">7.1.1.2</ecNumber>
    </recommendedName>
    <alternativeName>
        <fullName evidence="16">NADH dehydrogenase subunit 2</fullName>
    </alternativeName>
</protein>
<feature type="transmembrane region" description="Helical" evidence="18">
    <location>
        <begin position="34"/>
        <end position="52"/>
    </location>
</feature>
<keyword evidence="6" id="KW-0679">Respiratory chain</keyword>
<dbReference type="AlphaFoldDB" id="A0A4Y5P347"/>
<evidence type="ECO:0000256" key="2">
    <source>
        <dbReference type="ARBA" id="ARBA00007012"/>
    </source>
</evidence>
<evidence type="ECO:0000256" key="14">
    <source>
        <dbReference type="ARBA" id="ARBA00023128"/>
    </source>
</evidence>
<comment type="subcellular location">
    <subcellularLocation>
        <location evidence="1">Mitochondrion inner membrane</location>
        <topology evidence="1">Multi-pass membrane protein</topology>
    </subcellularLocation>
</comment>
<evidence type="ECO:0000256" key="3">
    <source>
        <dbReference type="ARBA" id="ARBA00012944"/>
    </source>
</evidence>
<evidence type="ECO:0000256" key="11">
    <source>
        <dbReference type="ARBA" id="ARBA00022989"/>
    </source>
</evidence>
<reference evidence="20" key="1">
    <citation type="submission" date="2018-12" db="EMBL/GenBank/DDBJ databases">
        <title>The Mitochondrial Genome of Oreohelix idahoensis.</title>
        <authorList>
            <person name="Linscott T.M."/>
            <person name="Parent C.E."/>
        </authorList>
    </citation>
    <scope>NUCLEOTIDE SEQUENCE</scope>
</reference>
<name>A0A4Y5P347_9EUPU</name>
<feature type="transmembrane region" description="Helical" evidence="18">
    <location>
        <begin position="224"/>
        <end position="247"/>
    </location>
</feature>
<geneLocation type="mitochondrion" evidence="20"/>
<keyword evidence="8" id="KW-0999">Mitochondrion inner membrane</keyword>
<evidence type="ECO:0000256" key="18">
    <source>
        <dbReference type="SAM" id="Phobius"/>
    </source>
</evidence>
<accession>A0A4Y5P347</accession>
<dbReference type="GO" id="GO:0005743">
    <property type="term" value="C:mitochondrial inner membrane"/>
    <property type="evidence" value="ECO:0007669"/>
    <property type="project" value="UniProtKB-SubCell"/>
</dbReference>
<evidence type="ECO:0000256" key="16">
    <source>
        <dbReference type="ARBA" id="ARBA00031028"/>
    </source>
</evidence>
<evidence type="ECO:0000256" key="9">
    <source>
        <dbReference type="ARBA" id="ARBA00022967"/>
    </source>
</evidence>
<keyword evidence="5" id="KW-0813">Transport</keyword>
<feature type="transmembrane region" description="Helical" evidence="18">
    <location>
        <begin position="114"/>
        <end position="139"/>
    </location>
</feature>
<gene>
    <name evidence="20" type="primary">nad2</name>
</gene>
<evidence type="ECO:0000256" key="4">
    <source>
        <dbReference type="ARBA" id="ARBA00021008"/>
    </source>
</evidence>
<sequence>MNYMLLLFLGMVMMGTILGVVSSNWLVLWVGMEMALFGFMFFLYILSSLSVANAAVRYFLIQSFASILLLPTGYYFFHSFMPIHFIMEVLLLLLLFLKLGAFPFHFWVMPVVYGVLMIFNSILLGPLKIIPLIVCFTLIQKSFNDVLYSVFILLSMGSMLAGSLLGNLVGNYRAVIGASSITHTGWLLIGCMVMSVWQYFFCYYILLLFFIWAMNTGNFFISSLSFIALSGLPPFLLFYAKVIMIWGVVSYHLFYLLLIVMVLSSIISLLFYLKFAFMFYLNMKLLRELSLQFFLFIIFNMMGLVLFLSLFF</sequence>
<evidence type="ECO:0000259" key="19">
    <source>
        <dbReference type="Pfam" id="PF00361"/>
    </source>
</evidence>
<feature type="domain" description="NADH:quinone oxidoreductase/Mrp antiporter transmembrane" evidence="19">
    <location>
        <begin position="22"/>
        <end position="210"/>
    </location>
</feature>
<dbReference type="InterPro" id="IPR001750">
    <property type="entry name" value="ND/Mrp_TM"/>
</dbReference>
<evidence type="ECO:0000256" key="13">
    <source>
        <dbReference type="ARBA" id="ARBA00023075"/>
    </source>
</evidence>
<proteinExistence type="inferred from homology"/>
<organism evidence="20">
    <name type="scientific">Oreohelix idahoensis</name>
    <dbReference type="NCBI Taxonomy" id="2584915"/>
    <lineage>
        <taxon>Eukaryota</taxon>
        <taxon>Metazoa</taxon>
        <taxon>Spiralia</taxon>
        <taxon>Lophotrochozoa</taxon>
        <taxon>Mollusca</taxon>
        <taxon>Gastropoda</taxon>
        <taxon>Heterobranchia</taxon>
        <taxon>Euthyneura</taxon>
        <taxon>Panpulmonata</taxon>
        <taxon>Eupulmonata</taxon>
        <taxon>Stylommatophora</taxon>
        <taxon>Helicina</taxon>
        <taxon>Discoidea</taxon>
        <taxon>Oreohelicidae</taxon>
        <taxon>Oreohelix</taxon>
    </lineage>
</organism>